<dbReference type="AlphaFoldDB" id="A0AAV9WYV7"/>
<evidence type="ECO:0000313" key="1">
    <source>
        <dbReference type="EMBL" id="KAK6530295.1"/>
    </source>
</evidence>
<dbReference type="EMBL" id="JAVHJO010000013">
    <property type="protein sequence ID" value="KAK6530295.1"/>
    <property type="molecule type" value="Genomic_DNA"/>
</dbReference>
<organism evidence="1 2">
    <name type="scientific">Orbilia ellipsospora</name>
    <dbReference type="NCBI Taxonomy" id="2528407"/>
    <lineage>
        <taxon>Eukaryota</taxon>
        <taxon>Fungi</taxon>
        <taxon>Dikarya</taxon>
        <taxon>Ascomycota</taxon>
        <taxon>Pezizomycotina</taxon>
        <taxon>Orbiliomycetes</taxon>
        <taxon>Orbiliales</taxon>
        <taxon>Orbiliaceae</taxon>
        <taxon>Orbilia</taxon>
    </lineage>
</organism>
<name>A0AAV9WYV7_9PEZI</name>
<accession>A0AAV9WYV7</accession>
<dbReference type="Proteomes" id="UP001365542">
    <property type="component" value="Unassembled WGS sequence"/>
</dbReference>
<proteinExistence type="predicted"/>
<comment type="caution">
    <text evidence="1">The sequence shown here is derived from an EMBL/GenBank/DDBJ whole genome shotgun (WGS) entry which is preliminary data.</text>
</comment>
<reference evidence="1 2" key="1">
    <citation type="submission" date="2019-10" db="EMBL/GenBank/DDBJ databases">
        <authorList>
            <person name="Palmer J.M."/>
        </authorList>
    </citation>
    <scope>NUCLEOTIDE SEQUENCE [LARGE SCALE GENOMIC DNA]</scope>
    <source>
        <strain evidence="1 2">TWF694</strain>
    </source>
</reference>
<keyword evidence="2" id="KW-1185">Reference proteome</keyword>
<gene>
    <name evidence="1" type="ORF">TWF694_003657</name>
</gene>
<protein>
    <submittedName>
        <fullName evidence="1">Uncharacterized protein</fullName>
    </submittedName>
</protein>
<sequence length="226" mass="26245">MARFYRWISTTAQHIVSNELLPTTWNARTSRAFHQVPLQLRRGRTAWSLTDLYLLSEINMVMKKKIIFDFNPHIPELLYATLSWIHITWKVRSGSITILPCKIWLSLPVNNHNEIYQAQSKSQRLMSSVYNTNWGIGCLPPNYRKRPKLPYGNEKEEKPKPIKRSRCLTGTVFLDDLKFTGPSESSSFVFFIYLALKLHRDNLLLSALEFSTTCLPSQKQSDPRVS</sequence>
<evidence type="ECO:0000313" key="2">
    <source>
        <dbReference type="Proteomes" id="UP001365542"/>
    </source>
</evidence>